<evidence type="ECO:0000256" key="2">
    <source>
        <dbReference type="SAM" id="SignalP"/>
    </source>
</evidence>
<proteinExistence type="predicted"/>
<feature type="chain" id="PRO_5043857128" description="Lipoprotein" evidence="2">
    <location>
        <begin position="26"/>
        <end position="114"/>
    </location>
</feature>
<keyword evidence="2" id="KW-0732">Signal</keyword>
<organism evidence="3 4">
    <name type="scientific">Stenotrophomonas rhizophila</name>
    <dbReference type="NCBI Taxonomy" id="216778"/>
    <lineage>
        <taxon>Bacteria</taxon>
        <taxon>Pseudomonadati</taxon>
        <taxon>Pseudomonadota</taxon>
        <taxon>Gammaproteobacteria</taxon>
        <taxon>Lysobacterales</taxon>
        <taxon>Lysobacteraceae</taxon>
        <taxon>Stenotrophomonas</taxon>
    </lineage>
</organism>
<dbReference type="RefSeq" id="WP_123728467.1">
    <property type="nucleotide sequence ID" value="NZ_JANUEK010000006.1"/>
</dbReference>
<evidence type="ECO:0008006" key="5">
    <source>
        <dbReference type="Google" id="ProtNLM"/>
    </source>
</evidence>
<dbReference type="AlphaFoldDB" id="A0AAW5PKI9"/>
<gene>
    <name evidence="3" type="ORF">M2412_002448</name>
</gene>
<evidence type="ECO:0000256" key="1">
    <source>
        <dbReference type="SAM" id="MobiDB-lite"/>
    </source>
</evidence>
<dbReference type="Proteomes" id="UP001320691">
    <property type="component" value="Unassembled WGS sequence"/>
</dbReference>
<name>A0AAW5PKI9_9GAMM</name>
<evidence type="ECO:0000313" key="4">
    <source>
        <dbReference type="Proteomes" id="UP001320691"/>
    </source>
</evidence>
<accession>A0AAW5PKI9</accession>
<feature type="signal peptide" evidence="2">
    <location>
        <begin position="1"/>
        <end position="25"/>
    </location>
</feature>
<evidence type="ECO:0000313" key="3">
    <source>
        <dbReference type="EMBL" id="MCS4280454.1"/>
    </source>
</evidence>
<comment type="caution">
    <text evidence="3">The sequence shown here is derived from an EMBL/GenBank/DDBJ whole genome shotgun (WGS) entry which is preliminary data.</text>
</comment>
<dbReference type="EMBL" id="JANUEK010000006">
    <property type="protein sequence ID" value="MCS4280454.1"/>
    <property type="molecule type" value="Genomic_DNA"/>
</dbReference>
<feature type="region of interest" description="Disordered" evidence="1">
    <location>
        <begin position="86"/>
        <end position="114"/>
    </location>
</feature>
<protein>
    <recommendedName>
        <fullName evidence="5">Lipoprotein</fullName>
    </recommendedName>
</protein>
<reference evidence="3" key="1">
    <citation type="submission" date="2022-08" db="EMBL/GenBank/DDBJ databases">
        <title>Genomic analyses of the natural microbiome of Caenorhabditis elegans.</title>
        <authorList>
            <person name="Samuel B."/>
        </authorList>
    </citation>
    <scope>NUCLEOTIDE SEQUENCE</scope>
    <source>
        <strain evidence="3">BIGb0277</strain>
    </source>
</reference>
<sequence length="114" mass="12348">MHVSTLNRSLFRGACLLLPAALLTACGGHKQIAKQDPPVTDKVVEIKIPELDGRGSYRFLMSDGDKRMSADEFDAWMKANGIRVAKGNGQDGPVAAPVVVASKEEAKDKKKKKK</sequence>